<reference evidence="2" key="1">
    <citation type="submission" date="2014-09" db="EMBL/GenBank/DDBJ databases">
        <authorList>
            <person name="Mudge J."/>
            <person name="Ramaraj T."/>
            <person name="Lindquist I.E."/>
            <person name="Bharti A.K."/>
            <person name="Sundararajan A."/>
            <person name="Cameron C.T."/>
            <person name="Woodward J.E."/>
            <person name="May G.D."/>
            <person name="Brubaker C."/>
            <person name="Broadhvest J."/>
            <person name="Wilkins T.A."/>
        </authorList>
    </citation>
    <scope>NUCLEOTIDE SEQUENCE</scope>
    <source>
        <strain evidence="2">cv. AKA8401</strain>
    </source>
</reference>
<dbReference type="Proteomes" id="UP000032142">
    <property type="component" value="Unassembled WGS sequence"/>
</dbReference>
<dbReference type="GO" id="GO:0016874">
    <property type="term" value="F:ligase activity"/>
    <property type="evidence" value="ECO:0007669"/>
    <property type="project" value="UniProtKB-KW"/>
</dbReference>
<sequence length="101" mass="11909">MSGTWHRPRHVSHCKTMFGTWHRQFTLLCKACQISFSIPNGFTGYFKAYDNDMEWYNHVVSGTGSYSKLIRYEFSYDVLMVRITLVSSIYENDFEILGLYL</sequence>
<keyword evidence="1" id="KW-0436">Ligase</keyword>
<dbReference type="EMBL" id="KN401611">
    <property type="protein sequence ID" value="KHG14461.1"/>
    <property type="molecule type" value="Genomic_DNA"/>
</dbReference>
<gene>
    <name evidence="1" type="ORF">F383_19571</name>
</gene>
<organism evidence="1 2">
    <name type="scientific">Gossypium arboreum</name>
    <name type="common">Tree cotton</name>
    <name type="synonym">Gossypium nanking</name>
    <dbReference type="NCBI Taxonomy" id="29729"/>
    <lineage>
        <taxon>Eukaryota</taxon>
        <taxon>Viridiplantae</taxon>
        <taxon>Streptophyta</taxon>
        <taxon>Embryophyta</taxon>
        <taxon>Tracheophyta</taxon>
        <taxon>Spermatophyta</taxon>
        <taxon>Magnoliopsida</taxon>
        <taxon>eudicotyledons</taxon>
        <taxon>Gunneridae</taxon>
        <taxon>Pentapetalae</taxon>
        <taxon>rosids</taxon>
        <taxon>malvids</taxon>
        <taxon>Malvales</taxon>
        <taxon>Malvaceae</taxon>
        <taxon>Malvoideae</taxon>
        <taxon>Gossypium</taxon>
    </lineage>
</organism>
<evidence type="ECO:0000313" key="2">
    <source>
        <dbReference type="Proteomes" id="UP000032142"/>
    </source>
</evidence>
<name>A0A0B0NTP7_GOSAR</name>
<proteinExistence type="predicted"/>
<protein>
    <submittedName>
        <fullName evidence="1">Threonine--tRNA ligase, cytoplasmic</fullName>
    </submittedName>
</protein>
<accession>A0A0B0NTP7</accession>
<keyword evidence="2" id="KW-1185">Reference proteome</keyword>
<evidence type="ECO:0000313" key="1">
    <source>
        <dbReference type="EMBL" id="KHG14461.1"/>
    </source>
</evidence>
<dbReference type="AlphaFoldDB" id="A0A0B0NTP7"/>